<keyword evidence="1" id="KW-0812">Transmembrane</keyword>
<dbReference type="PANTHER" id="PTHR35342:SF5">
    <property type="entry name" value="TRICARBOXYLIC TRANSPORT PROTEIN"/>
    <property type="match status" value="1"/>
</dbReference>
<keyword evidence="4" id="KW-1185">Reference proteome</keyword>
<feature type="transmembrane region" description="Helical" evidence="1">
    <location>
        <begin position="391"/>
        <end position="424"/>
    </location>
</feature>
<evidence type="ECO:0000313" key="3">
    <source>
        <dbReference type="EMBL" id="NYI67128.1"/>
    </source>
</evidence>
<feature type="transmembrane region" description="Helical" evidence="1">
    <location>
        <begin position="169"/>
        <end position="186"/>
    </location>
</feature>
<keyword evidence="1" id="KW-1133">Transmembrane helix</keyword>
<keyword evidence="1" id="KW-0472">Membrane</keyword>
<dbReference type="InterPro" id="IPR002823">
    <property type="entry name" value="DUF112_TM"/>
</dbReference>
<evidence type="ECO:0000256" key="1">
    <source>
        <dbReference type="SAM" id="Phobius"/>
    </source>
</evidence>
<organism evidence="3 4">
    <name type="scientific">Spelaeicoccus albus</name>
    <dbReference type="NCBI Taxonomy" id="1280376"/>
    <lineage>
        <taxon>Bacteria</taxon>
        <taxon>Bacillati</taxon>
        <taxon>Actinomycetota</taxon>
        <taxon>Actinomycetes</taxon>
        <taxon>Micrococcales</taxon>
        <taxon>Brevibacteriaceae</taxon>
        <taxon>Spelaeicoccus</taxon>
    </lineage>
</organism>
<evidence type="ECO:0000259" key="2">
    <source>
        <dbReference type="Pfam" id="PF01970"/>
    </source>
</evidence>
<reference evidence="3 4" key="1">
    <citation type="submission" date="2020-07" db="EMBL/GenBank/DDBJ databases">
        <title>Sequencing the genomes of 1000 actinobacteria strains.</title>
        <authorList>
            <person name="Klenk H.-P."/>
        </authorList>
    </citation>
    <scope>NUCLEOTIDE SEQUENCE [LARGE SCALE GENOMIC DNA]</scope>
    <source>
        <strain evidence="3 4">DSM 26341</strain>
    </source>
</reference>
<feature type="transmembrane region" description="Helical" evidence="1">
    <location>
        <begin position="259"/>
        <end position="282"/>
    </location>
</feature>
<feature type="transmembrane region" description="Helical" evidence="1">
    <location>
        <begin position="138"/>
        <end position="157"/>
    </location>
</feature>
<protein>
    <submittedName>
        <fullName evidence="3">Putative tricarboxylic transport membrane protein</fullName>
    </submittedName>
</protein>
<feature type="transmembrane region" description="Helical" evidence="1">
    <location>
        <begin position="198"/>
        <end position="216"/>
    </location>
</feature>
<feature type="transmembrane region" description="Helical" evidence="1">
    <location>
        <begin position="20"/>
        <end position="49"/>
    </location>
</feature>
<dbReference type="Pfam" id="PF01970">
    <property type="entry name" value="TctA"/>
    <property type="match status" value="1"/>
</dbReference>
<gene>
    <name evidence="3" type="ORF">BJY26_001434</name>
</gene>
<dbReference type="AlphaFoldDB" id="A0A7Z0ABG1"/>
<dbReference type="RefSeq" id="WP_179426890.1">
    <property type="nucleotide sequence ID" value="NZ_JACBZP010000001.1"/>
</dbReference>
<sequence>MDLLTQFGDGLAAALTPANLMFAFAGVLIGTIIGILPGIGPITAIALLIPLSFGLEPAAGLVLMSGVYYGSMYGGSITSILINTPGEVSHVATTLEGYRMGKNGRAGPALATSAIGSFIGGTLSVVALMFLATALAQVAVLFGAAEYTLLLILALAMTSSLSTGSKTKAFMSTLFGMAIAIVGIDGQTSVPRFTFGSLQLDSGIGFALVAMALFAIPEALKNLAAGHTRPGEGVALQGRVWLNREDWRRSAGAYGRGSVIGFAAGLLPGLGPTLGSFMSYVAEKRFSKHKKEFDKDGAIEGVAGPESANNAGVGGAFVPMLALGIPGSATTALLLFVFEMYGLQPGPLLFHDNATLVWTIIASMYVGNIILLVLNLPLVKVFVRLLQVPPPLLYTSVLAFTVLGAYALNFSLFSMVLLFIFGLAGYFMQRYDFPLAPAILALVLEPLLEKYFRQAIKSAGGDFTTFVDGPMAITLAALIVVGLILPPMIRVFRWGVRTARNTDSRETESASR</sequence>
<dbReference type="EMBL" id="JACBZP010000001">
    <property type="protein sequence ID" value="NYI67128.1"/>
    <property type="molecule type" value="Genomic_DNA"/>
</dbReference>
<feature type="domain" description="DUF112" evidence="2">
    <location>
        <begin position="20"/>
        <end position="440"/>
    </location>
</feature>
<feature type="transmembrane region" description="Helical" evidence="1">
    <location>
        <begin position="358"/>
        <end position="379"/>
    </location>
</feature>
<proteinExistence type="predicted"/>
<feature type="transmembrane region" description="Helical" evidence="1">
    <location>
        <begin position="316"/>
        <end position="338"/>
    </location>
</feature>
<accession>A0A7Z0ABG1</accession>
<dbReference type="Proteomes" id="UP000539111">
    <property type="component" value="Unassembled WGS sequence"/>
</dbReference>
<evidence type="ECO:0000313" key="4">
    <source>
        <dbReference type="Proteomes" id="UP000539111"/>
    </source>
</evidence>
<name>A0A7Z0ABG1_9MICO</name>
<comment type="caution">
    <text evidence="3">The sequence shown here is derived from an EMBL/GenBank/DDBJ whole genome shotgun (WGS) entry which is preliminary data.</text>
</comment>
<feature type="transmembrane region" description="Helical" evidence="1">
    <location>
        <begin position="109"/>
        <end position="131"/>
    </location>
</feature>
<dbReference type="PANTHER" id="PTHR35342">
    <property type="entry name" value="TRICARBOXYLIC TRANSPORT PROTEIN"/>
    <property type="match status" value="1"/>
</dbReference>
<feature type="transmembrane region" description="Helical" evidence="1">
    <location>
        <begin position="471"/>
        <end position="492"/>
    </location>
</feature>